<comment type="similarity">
    <text evidence="2">Belongs to the glycosyl hydrolase 3 family.</text>
</comment>
<protein>
    <recommendedName>
        <fullName evidence="3">beta-N-acetylhexosaminidase</fullName>
        <ecNumber evidence="3">3.2.1.52</ecNumber>
    </recommendedName>
</protein>
<evidence type="ECO:0000256" key="2">
    <source>
        <dbReference type="ARBA" id="ARBA00005336"/>
    </source>
</evidence>
<dbReference type="InterPro" id="IPR001764">
    <property type="entry name" value="Glyco_hydro_3_N"/>
</dbReference>
<dbReference type="InterPro" id="IPR036881">
    <property type="entry name" value="Glyco_hydro_3_C_sf"/>
</dbReference>
<evidence type="ECO:0000313" key="8">
    <source>
        <dbReference type="EMBL" id="MCY9694555.1"/>
    </source>
</evidence>
<evidence type="ECO:0000259" key="6">
    <source>
        <dbReference type="Pfam" id="PF00933"/>
    </source>
</evidence>
<gene>
    <name evidence="8" type="primary">nagZ</name>
    <name evidence="8" type="ORF">M5X19_16810</name>
</gene>
<sequence>MSTSSISGSHTDLSEWTLRQKIGQMILCGFEGTGMTEDLENFIEQNHIGGVIYFARNVQDTQQVAQLSEQLQQVAKRSQNLPLWISIDQEGGMVARLTEGVALMPGQMALAAGASEASDGSKSAYEASFISGQELRTLGVNMNFAPVLDVNNNPDNPVIGVRSFGESPELVAEFGRQSMQGYQDAGVVATAKHFPGHGDTNVDSHLDLPMIEHSEVRIRAVELVPFVESIKNGVDAIMSAHIYFPALESAKLPVTLSKSVLTGLLREELGFEGVIMTDCMEMNAISEHYGTAPAAVMAVEAGADLVLISHSRDRQLAAITALERAVREGRMTEARIDASVARLLALKERRGLFEARPSAAAAQEVGTAAHRAVAKRLSEASITLVKDEQKLLPLKRVKTLAVTVAAAVSSGVDETYAGPASLGAALAEHGLDVLDRVLPLPEVAASSAGLLAEAQQAEQIVIGTYNARFHPAQVELVRALEALGKPLVVVALRVPYDLLELSEISTFVAAYESRPLALQSAAKCLLGHLTPQGRLPVSLGLDYPAGWKWESGL</sequence>
<keyword evidence="4 8" id="KW-0378">Hydrolase</keyword>
<dbReference type="Pfam" id="PF01915">
    <property type="entry name" value="Glyco_hydro_3_C"/>
    <property type="match status" value="1"/>
</dbReference>
<proteinExistence type="inferred from homology"/>
<dbReference type="SUPFAM" id="SSF52279">
    <property type="entry name" value="Beta-D-glucan exohydrolase, C-terminal domain"/>
    <property type="match status" value="1"/>
</dbReference>
<dbReference type="Gene3D" id="3.20.20.300">
    <property type="entry name" value="Glycoside hydrolase, family 3, N-terminal domain"/>
    <property type="match status" value="1"/>
</dbReference>
<dbReference type="RefSeq" id="WP_268616221.1">
    <property type="nucleotide sequence ID" value="NZ_JAMDMX010000050.1"/>
</dbReference>
<dbReference type="Pfam" id="PF00933">
    <property type="entry name" value="Glyco_hydro_3"/>
    <property type="match status" value="1"/>
</dbReference>
<reference evidence="8 9" key="1">
    <citation type="submission" date="2022-05" db="EMBL/GenBank/DDBJ databases">
        <title>Genome Sequencing of Bee-Associated Microbes.</title>
        <authorList>
            <person name="Dunlap C."/>
        </authorList>
    </citation>
    <scope>NUCLEOTIDE SEQUENCE [LARGE SCALE GENOMIC DNA]</scope>
    <source>
        <strain evidence="8 9">NRRL B-14421</strain>
    </source>
</reference>
<dbReference type="PANTHER" id="PTHR30480">
    <property type="entry name" value="BETA-HEXOSAMINIDASE-RELATED"/>
    <property type="match status" value="1"/>
</dbReference>
<dbReference type="Proteomes" id="UP001527099">
    <property type="component" value="Unassembled WGS sequence"/>
</dbReference>
<keyword evidence="9" id="KW-1185">Reference proteome</keyword>
<comment type="catalytic activity">
    <reaction evidence="1">
        <text>Hydrolysis of terminal non-reducing N-acetyl-D-hexosamine residues in N-acetyl-beta-D-hexosaminides.</text>
        <dbReference type="EC" id="3.2.1.52"/>
    </reaction>
</comment>
<feature type="domain" description="Glycoside hydrolase family 3 C-terminal" evidence="7">
    <location>
        <begin position="382"/>
        <end position="539"/>
    </location>
</feature>
<evidence type="ECO:0000256" key="4">
    <source>
        <dbReference type="ARBA" id="ARBA00022801"/>
    </source>
</evidence>
<organism evidence="8 9">
    <name type="scientific">Paenibacillus alginolyticus</name>
    <dbReference type="NCBI Taxonomy" id="59839"/>
    <lineage>
        <taxon>Bacteria</taxon>
        <taxon>Bacillati</taxon>
        <taxon>Bacillota</taxon>
        <taxon>Bacilli</taxon>
        <taxon>Bacillales</taxon>
        <taxon>Paenibacillaceae</taxon>
        <taxon>Paenibacillus</taxon>
    </lineage>
</organism>
<dbReference type="NCBIfam" id="NF003740">
    <property type="entry name" value="PRK05337.1"/>
    <property type="match status" value="1"/>
</dbReference>
<evidence type="ECO:0000256" key="5">
    <source>
        <dbReference type="ARBA" id="ARBA00023295"/>
    </source>
</evidence>
<dbReference type="SUPFAM" id="SSF51445">
    <property type="entry name" value="(Trans)glycosidases"/>
    <property type="match status" value="1"/>
</dbReference>
<evidence type="ECO:0000259" key="7">
    <source>
        <dbReference type="Pfam" id="PF01915"/>
    </source>
</evidence>
<dbReference type="InterPro" id="IPR017853">
    <property type="entry name" value="GH"/>
</dbReference>
<evidence type="ECO:0000256" key="3">
    <source>
        <dbReference type="ARBA" id="ARBA00012663"/>
    </source>
</evidence>
<comment type="caution">
    <text evidence="8">The sequence shown here is derived from an EMBL/GenBank/DDBJ whole genome shotgun (WGS) entry which is preliminary data.</text>
</comment>
<dbReference type="PANTHER" id="PTHR30480:SF13">
    <property type="entry name" value="BETA-HEXOSAMINIDASE"/>
    <property type="match status" value="1"/>
</dbReference>
<accession>A0ABT4GEF2</accession>
<keyword evidence="5 8" id="KW-0326">Glycosidase</keyword>
<dbReference type="GO" id="GO:0004563">
    <property type="term" value="F:beta-N-acetylhexosaminidase activity"/>
    <property type="evidence" value="ECO:0007669"/>
    <property type="project" value="UniProtKB-EC"/>
</dbReference>
<dbReference type="EC" id="3.2.1.52" evidence="3"/>
<feature type="domain" description="Glycoside hydrolase family 3 N-terminal" evidence="6">
    <location>
        <begin position="17"/>
        <end position="345"/>
    </location>
</feature>
<evidence type="ECO:0000256" key="1">
    <source>
        <dbReference type="ARBA" id="ARBA00001231"/>
    </source>
</evidence>
<dbReference type="InterPro" id="IPR036962">
    <property type="entry name" value="Glyco_hydro_3_N_sf"/>
</dbReference>
<evidence type="ECO:0000313" key="9">
    <source>
        <dbReference type="Proteomes" id="UP001527099"/>
    </source>
</evidence>
<name>A0ABT4GEF2_9BACL</name>
<dbReference type="InterPro" id="IPR002772">
    <property type="entry name" value="Glyco_hydro_3_C"/>
</dbReference>
<dbReference type="Gene3D" id="3.40.50.1700">
    <property type="entry name" value="Glycoside hydrolase family 3 C-terminal domain"/>
    <property type="match status" value="1"/>
</dbReference>
<dbReference type="EMBL" id="JAMDMX010000050">
    <property type="protein sequence ID" value="MCY9694555.1"/>
    <property type="molecule type" value="Genomic_DNA"/>
</dbReference>
<dbReference type="InterPro" id="IPR050226">
    <property type="entry name" value="NagZ_Beta-hexosaminidase"/>
</dbReference>